<feature type="compositionally biased region" description="Basic residues" evidence="1">
    <location>
        <begin position="539"/>
        <end position="553"/>
    </location>
</feature>
<dbReference type="InterPro" id="IPR036020">
    <property type="entry name" value="WW_dom_sf"/>
</dbReference>
<dbReference type="AlphaFoldDB" id="A0A7S1AYA8"/>
<sequence>MTEWWVSQAKHWCTVCKVWTGGHASQIRKHKDGRGHQEAEAQFLKDSKQREKNKNAEEKDILRQLAQIEKDAAAAMAKETRAEAAAEQAAGQAAGQGPQGGLGSAPPPPKGGHSARGLGRVGEQRSAPSYEGSEPRGVRSVLVPDTALTETPLCSAADMCFAGPPVMAETRGDWVRTVDPGTGHPYYHNTVTKESSWTAPPQFDDGSSQGATAPSVRAASLQTGPTGSPDGSAHQTLSNDGLPAPWIAARDDTGRPYFFNPVTGRSQWEPPAGVAASLGSLVAAAGGGVTLGLVESHDKRRLDRSSAPVSASLAVPAPLTAASLLGSAPLTVSAVSPSETGVPRPSGTATVGGAPSTANVAPPTVGAPASSWVVCTDPNTQTLYFFNTATRETTWERPADLGVDLSNPPPPPPSRPQSGTKPRARLAWHAPADQGLGAWEEVKPEDSMFCHPEEVVNARAMPTGVSVGAASFGGVTVGAVPARLDTEEERPLDALIKAKFDMSRRGGRTEEDLELREKEMVEKPSITEPRGQVASFPMSRHRASGIRKRTRDE</sequence>
<dbReference type="PROSITE" id="PS50020">
    <property type="entry name" value="WW_DOMAIN_2"/>
    <property type="match status" value="3"/>
</dbReference>
<dbReference type="SMART" id="SM00456">
    <property type="entry name" value="WW"/>
    <property type="match status" value="3"/>
</dbReference>
<dbReference type="EMBL" id="HBFQ01061098">
    <property type="protein sequence ID" value="CAD8868894.1"/>
    <property type="molecule type" value="Transcribed_RNA"/>
</dbReference>
<feature type="region of interest" description="Disordered" evidence="1">
    <location>
        <begin position="28"/>
        <end position="59"/>
    </location>
</feature>
<feature type="domain" description="WW" evidence="2">
    <location>
        <begin position="366"/>
        <end position="400"/>
    </location>
</feature>
<feature type="region of interest" description="Disordered" evidence="1">
    <location>
        <begin position="79"/>
        <end position="138"/>
    </location>
</feature>
<proteinExistence type="predicted"/>
<dbReference type="Gene3D" id="2.20.70.10">
    <property type="match status" value="3"/>
</dbReference>
<dbReference type="InterPro" id="IPR001202">
    <property type="entry name" value="WW_dom"/>
</dbReference>
<feature type="domain" description="WW" evidence="2">
    <location>
        <begin position="168"/>
        <end position="202"/>
    </location>
</feature>
<feature type="compositionally biased region" description="Basic and acidic residues" evidence="1">
    <location>
        <begin position="34"/>
        <end position="59"/>
    </location>
</feature>
<feature type="region of interest" description="Disordered" evidence="1">
    <location>
        <begin position="400"/>
        <end position="423"/>
    </location>
</feature>
<dbReference type="SUPFAM" id="SSF51045">
    <property type="entry name" value="WW domain"/>
    <property type="match status" value="3"/>
</dbReference>
<feature type="compositionally biased region" description="Low complexity" evidence="1">
    <location>
        <begin position="85"/>
        <end position="96"/>
    </location>
</feature>
<dbReference type="PROSITE" id="PS01159">
    <property type="entry name" value="WW_DOMAIN_1"/>
    <property type="match status" value="2"/>
</dbReference>
<evidence type="ECO:0000256" key="1">
    <source>
        <dbReference type="SAM" id="MobiDB-lite"/>
    </source>
</evidence>
<evidence type="ECO:0000259" key="2">
    <source>
        <dbReference type="PROSITE" id="PS50020"/>
    </source>
</evidence>
<dbReference type="CDD" id="cd00201">
    <property type="entry name" value="WW"/>
    <property type="match status" value="3"/>
</dbReference>
<protein>
    <recommendedName>
        <fullName evidence="2">WW domain-containing protein</fullName>
    </recommendedName>
</protein>
<organism evidence="3">
    <name type="scientific">Noctiluca scintillans</name>
    <name type="common">Sea sparkle</name>
    <name type="synonym">Red tide dinoflagellate</name>
    <dbReference type="NCBI Taxonomy" id="2966"/>
    <lineage>
        <taxon>Eukaryota</taxon>
        <taxon>Sar</taxon>
        <taxon>Alveolata</taxon>
        <taxon>Dinophyceae</taxon>
        <taxon>Noctilucales</taxon>
        <taxon>Noctilucaceae</taxon>
        <taxon>Noctiluca</taxon>
    </lineage>
</organism>
<feature type="domain" description="WW" evidence="2">
    <location>
        <begin position="240"/>
        <end position="273"/>
    </location>
</feature>
<feature type="region of interest" description="Disordered" evidence="1">
    <location>
        <begin position="520"/>
        <end position="553"/>
    </location>
</feature>
<feature type="region of interest" description="Disordered" evidence="1">
    <location>
        <begin position="334"/>
        <end position="357"/>
    </location>
</feature>
<feature type="region of interest" description="Disordered" evidence="1">
    <location>
        <begin position="195"/>
        <end position="246"/>
    </location>
</feature>
<dbReference type="Pfam" id="PF00397">
    <property type="entry name" value="WW"/>
    <property type="match status" value="3"/>
</dbReference>
<gene>
    <name evidence="3" type="ORF">NSCI0253_LOCUS43250</name>
</gene>
<dbReference type="GO" id="GO:0000398">
    <property type="term" value="P:mRNA splicing, via spliceosome"/>
    <property type="evidence" value="ECO:0007669"/>
    <property type="project" value="InterPro"/>
</dbReference>
<dbReference type="PANTHER" id="PTHR13173">
    <property type="entry name" value="WW DOMAIN BINDING PROTEIN 4"/>
    <property type="match status" value="1"/>
</dbReference>
<dbReference type="GO" id="GO:0003723">
    <property type="term" value="F:RNA binding"/>
    <property type="evidence" value="ECO:0007669"/>
    <property type="project" value="TreeGrafter"/>
</dbReference>
<reference evidence="3" key="1">
    <citation type="submission" date="2021-01" db="EMBL/GenBank/DDBJ databases">
        <authorList>
            <person name="Corre E."/>
            <person name="Pelletier E."/>
            <person name="Niang G."/>
            <person name="Scheremetjew M."/>
            <person name="Finn R."/>
            <person name="Kale V."/>
            <person name="Holt S."/>
            <person name="Cochrane G."/>
            <person name="Meng A."/>
            <person name="Brown T."/>
            <person name="Cohen L."/>
        </authorList>
    </citation>
    <scope>NUCLEOTIDE SEQUENCE</scope>
</reference>
<name>A0A7S1AYA8_NOCSC</name>
<feature type="compositionally biased region" description="Polar residues" evidence="1">
    <location>
        <begin position="195"/>
        <end position="212"/>
    </location>
</feature>
<dbReference type="InterPro" id="IPR040023">
    <property type="entry name" value="WBP4"/>
</dbReference>
<dbReference type="PANTHER" id="PTHR13173:SF10">
    <property type="entry name" value="WW DOMAIN-BINDING PROTEIN 4"/>
    <property type="match status" value="1"/>
</dbReference>
<accession>A0A7S1AYA8</accession>
<evidence type="ECO:0000313" key="3">
    <source>
        <dbReference type="EMBL" id="CAD8868894.1"/>
    </source>
</evidence>
<dbReference type="GO" id="GO:0071011">
    <property type="term" value="C:precatalytic spliceosome"/>
    <property type="evidence" value="ECO:0007669"/>
    <property type="project" value="TreeGrafter"/>
</dbReference>